<accession>A0A1C0U9E8</accession>
<protein>
    <recommendedName>
        <fullName evidence="3">Type VI secretion system baseplate subunit TssG</fullName>
    </recommendedName>
</protein>
<dbReference type="PANTHER" id="PTHR35564">
    <property type="match status" value="1"/>
</dbReference>
<dbReference type="STRING" id="286156.Ppb6_00227"/>
<evidence type="ECO:0000313" key="1">
    <source>
        <dbReference type="EMBL" id="OCQ54560.1"/>
    </source>
</evidence>
<dbReference type="EMBL" id="LOMY01000011">
    <property type="protein sequence ID" value="OCQ54560.1"/>
    <property type="molecule type" value="Genomic_DNA"/>
</dbReference>
<reference evidence="1 2" key="1">
    <citation type="submission" date="2015-12" db="EMBL/GenBank/DDBJ databases">
        <title>Genome comparisons provide insights into the role of secondary metabolites in the pathogenic phase of the Photorhabdus life cycle.</title>
        <authorList>
            <person name="Tobias N.J."/>
            <person name="Mishra B."/>
            <person name="Gupta D.K."/>
            <person name="Thines M."/>
            <person name="Stinear T.P."/>
            <person name="Bode H.B."/>
        </authorList>
    </citation>
    <scope>NUCLEOTIDE SEQUENCE [LARGE SCALE GENOMIC DNA]</scope>
    <source>
        <strain evidence="1 2">PB68.1</strain>
    </source>
</reference>
<sequence length="363" mass="42025">MKIFAIHADNQIVQVGEKIQTASFALDTHFWSEREKTPWDFDLFQLLRRIDAQSGAPYSLGRSPLPRYEPLRLGQQPTLCFAPAEIASIEPYPDGTRYQININNFGLFGPNGPLPLHVTEFAWQRQKQHKDHALSAFFNLFQHRLITLFWRAWADAQPCISFDRSDNHRFDRFFASFIGMEHIPSYRLRQERTHHYMAGHLSRYPRNKEGLLCLLRYHFGLPVTLHENQFHWLAIARDEQLRLHNGHSGARLGCETRLGIAVADVQYAFCLELGPLSWSAYQRFLPASRFATSCCDDLQQLCDWVRGYIGLEYAWKLRITLDHQHYQGCSLGSAQSLGQNCWLGLNVHHHDRSDLCFSPDKAA</sequence>
<evidence type="ECO:0000313" key="2">
    <source>
        <dbReference type="Proteomes" id="UP000093476"/>
    </source>
</evidence>
<dbReference type="AlphaFoldDB" id="A0A1C0U9E8"/>
<organism evidence="1 2">
    <name type="scientific">Photorhabdus australis subsp. thailandensis</name>
    <dbReference type="NCBI Taxonomy" id="2805096"/>
    <lineage>
        <taxon>Bacteria</taxon>
        <taxon>Pseudomonadati</taxon>
        <taxon>Pseudomonadota</taxon>
        <taxon>Gammaproteobacteria</taxon>
        <taxon>Enterobacterales</taxon>
        <taxon>Morganellaceae</taxon>
        <taxon>Photorhabdus</taxon>
    </lineage>
</organism>
<dbReference type="RefSeq" id="WP_240487674.1">
    <property type="nucleotide sequence ID" value="NZ_CAWMQZ010000011.1"/>
</dbReference>
<gene>
    <name evidence="1" type="ORF">Ppb6_00227</name>
</gene>
<keyword evidence="2" id="KW-1185">Reference proteome</keyword>
<comment type="caution">
    <text evidence="1">The sequence shown here is derived from an EMBL/GenBank/DDBJ whole genome shotgun (WGS) entry which is preliminary data.</text>
</comment>
<dbReference type="InterPro" id="IPR010732">
    <property type="entry name" value="T6SS_TssG-like"/>
</dbReference>
<dbReference type="Proteomes" id="UP000093476">
    <property type="component" value="Unassembled WGS sequence"/>
</dbReference>
<name>A0A1C0U9E8_9GAMM</name>
<dbReference type="PANTHER" id="PTHR35564:SF4">
    <property type="entry name" value="CYTOPLASMIC PROTEIN"/>
    <property type="match status" value="1"/>
</dbReference>
<proteinExistence type="predicted"/>
<dbReference type="Pfam" id="PF06996">
    <property type="entry name" value="T6SS_TssG"/>
    <property type="match status" value="1"/>
</dbReference>
<dbReference type="PATRIC" id="fig|286156.4.peg.278"/>
<dbReference type="NCBIfam" id="TIGR03347">
    <property type="entry name" value="VI_chp_1"/>
    <property type="match status" value="1"/>
</dbReference>
<evidence type="ECO:0008006" key="3">
    <source>
        <dbReference type="Google" id="ProtNLM"/>
    </source>
</evidence>